<feature type="signal peptide" evidence="12">
    <location>
        <begin position="1"/>
        <end position="43"/>
    </location>
</feature>
<evidence type="ECO:0000256" key="4">
    <source>
        <dbReference type="ARBA" id="ARBA00022670"/>
    </source>
</evidence>
<sequence>MTRDFGALTFGERTSARRNRRGRGATFAAAVMVALVASPGAGAVTPPEVDAAVTPPPGTAGPLRTMTQRSACSVTGVIPGTDPAAVSPNQLSLDLDDAWRYSRGAGQTVAVIDTGVQPGPRLTNVEAGGDFVGATDGLTDCDGHGTMVAGLIAGQPGDDGFSGVAPGARLLSIRQTSGKYAPNQPGEDPMIAEASNDIATLARAVVRAADLGAQVINISSVACVPATTTIDQRELGAALRYAAVEKDVVIIAAAGNTGGGIAGGTACAANPLTDPNRPDDPRNWAGVTSISTPSWWQPYVLSVGALGSAGEPASFSMSGPWVGLAAPGENITSVSNSTEGGLANGQPNEKGELAPVAGTSYAAAYVSGVAALVRSRFPELSATQVVRRLTVTARGADRSPSSLVGAGTIDPVAALTWDVPGPASPPATTKDVAAPPDPVIPDHTGRNIAYIGAGLLAVIAAVTAVTATQRRKDTAA</sequence>
<dbReference type="NCBIfam" id="TIGR03921">
    <property type="entry name" value="T7SS_mycosin"/>
    <property type="match status" value="1"/>
</dbReference>
<dbReference type="PROSITE" id="PS00137">
    <property type="entry name" value="SUBTILASE_HIS"/>
    <property type="match status" value="1"/>
</dbReference>
<evidence type="ECO:0000256" key="10">
    <source>
        <dbReference type="PROSITE-ProRule" id="PRU01240"/>
    </source>
</evidence>
<proteinExistence type="inferred from homology"/>
<evidence type="ECO:0000256" key="5">
    <source>
        <dbReference type="ARBA" id="ARBA00022692"/>
    </source>
</evidence>
<feature type="transmembrane region" description="Helical" evidence="11">
    <location>
        <begin position="448"/>
        <end position="467"/>
    </location>
</feature>
<dbReference type="PANTHER" id="PTHR43806">
    <property type="entry name" value="PEPTIDASE S8"/>
    <property type="match status" value="1"/>
</dbReference>
<comment type="subcellular location">
    <subcellularLocation>
        <location evidence="1">Cell membrane</location>
        <topology evidence="1">Single-pass membrane protein</topology>
    </subcellularLocation>
</comment>
<dbReference type="PANTHER" id="PTHR43806:SF11">
    <property type="entry name" value="CEREVISIN-RELATED"/>
    <property type="match status" value="1"/>
</dbReference>
<feature type="active site" description="Charge relay system" evidence="10">
    <location>
        <position position="360"/>
    </location>
</feature>
<evidence type="ECO:0000256" key="7">
    <source>
        <dbReference type="ARBA" id="ARBA00022825"/>
    </source>
</evidence>
<dbReference type="PROSITE" id="PS51892">
    <property type="entry name" value="SUBTILASE"/>
    <property type="match status" value="1"/>
</dbReference>
<keyword evidence="8 11" id="KW-1133">Transmembrane helix</keyword>
<dbReference type="Proteomes" id="UP000028864">
    <property type="component" value="Unassembled WGS sequence"/>
</dbReference>
<feature type="chain" id="PRO_5043909736" evidence="12">
    <location>
        <begin position="44"/>
        <end position="476"/>
    </location>
</feature>
<dbReference type="EMBL" id="LK021337">
    <property type="protein sequence ID" value="CDQ43460.1"/>
    <property type="molecule type" value="Genomic_DNA"/>
</dbReference>
<keyword evidence="3" id="KW-1003">Cell membrane</keyword>
<dbReference type="AlphaFoldDB" id="A0AAV2WGW1"/>
<feature type="active site" description="Charge relay system" evidence="10">
    <location>
        <position position="144"/>
    </location>
</feature>
<keyword evidence="9 11" id="KW-0472">Membrane</keyword>
<dbReference type="InterPro" id="IPR000209">
    <property type="entry name" value="Peptidase_S8/S53_dom"/>
</dbReference>
<keyword evidence="7 10" id="KW-0720">Serine protease</keyword>
<comment type="similarity">
    <text evidence="2 10">Belongs to the peptidase S8 family.</text>
</comment>
<dbReference type="SUPFAM" id="SSF52743">
    <property type="entry name" value="Subtilisin-like"/>
    <property type="match status" value="1"/>
</dbReference>
<keyword evidence="5 11" id="KW-0812">Transmembrane</keyword>
<dbReference type="InterPro" id="IPR036852">
    <property type="entry name" value="Peptidase_S8/S53_dom_sf"/>
</dbReference>
<evidence type="ECO:0000313" key="15">
    <source>
        <dbReference type="Proteomes" id="UP000028864"/>
    </source>
</evidence>
<dbReference type="GO" id="GO:0006508">
    <property type="term" value="P:proteolysis"/>
    <property type="evidence" value="ECO:0007669"/>
    <property type="project" value="UniProtKB-KW"/>
</dbReference>
<dbReference type="InterPro" id="IPR023834">
    <property type="entry name" value="T7SS_pept_S8A_mycosin"/>
</dbReference>
<evidence type="ECO:0000256" key="9">
    <source>
        <dbReference type="ARBA" id="ARBA00023136"/>
    </source>
</evidence>
<organism evidence="14 15">
    <name type="scientific">Mycolicibacterium neoaurum</name>
    <name type="common">Mycobacterium neoaurum</name>
    <dbReference type="NCBI Taxonomy" id="1795"/>
    <lineage>
        <taxon>Bacteria</taxon>
        <taxon>Bacillati</taxon>
        <taxon>Actinomycetota</taxon>
        <taxon>Actinomycetes</taxon>
        <taxon>Mycobacteriales</taxon>
        <taxon>Mycobacteriaceae</taxon>
        <taxon>Mycolicibacterium</taxon>
    </lineage>
</organism>
<name>A0AAV2WGW1_MYCNE</name>
<reference evidence="14" key="2">
    <citation type="submission" date="2015-09" db="EMBL/GenBank/DDBJ databases">
        <title>Draft genome sequence of Mycobacterium neoaurum DSM 44074.</title>
        <authorList>
            <person name="Croce O."/>
            <person name="Robert C."/>
            <person name="Raoult D."/>
            <person name="Drancourt M."/>
        </authorList>
    </citation>
    <scope>NUCLEOTIDE SEQUENCE</scope>
    <source>
        <strain evidence="14">DSM 44074</strain>
    </source>
</reference>
<evidence type="ECO:0000256" key="11">
    <source>
        <dbReference type="SAM" id="Phobius"/>
    </source>
</evidence>
<evidence type="ECO:0000256" key="2">
    <source>
        <dbReference type="ARBA" id="ARBA00011073"/>
    </source>
</evidence>
<evidence type="ECO:0000256" key="12">
    <source>
        <dbReference type="SAM" id="SignalP"/>
    </source>
</evidence>
<evidence type="ECO:0000256" key="6">
    <source>
        <dbReference type="ARBA" id="ARBA00022801"/>
    </source>
</evidence>
<evidence type="ECO:0000256" key="1">
    <source>
        <dbReference type="ARBA" id="ARBA00004162"/>
    </source>
</evidence>
<evidence type="ECO:0000313" key="14">
    <source>
        <dbReference type="EMBL" id="CDQ43460.1"/>
    </source>
</evidence>
<dbReference type="InterPro" id="IPR050131">
    <property type="entry name" value="Peptidase_S8_subtilisin-like"/>
</dbReference>
<keyword evidence="12" id="KW-0732">Signal</keyword>
<protein>
    <submittedName>
        <fullName evidence="14">Peptidase S8/S53 subtilisin kexin sedolisin</fullName>
    </submittedName>
</protein>
<dbReference type="InterPro" id="IPR015500">
    <property type="entry name" value="Peptidase_S8_subtilisin-rel"/>
</dbReference>
<dbReference type="GO" id="GO:0005886">
    <property type="term" value="C:plasma membrane"/>
    <property type="evidence" value="ECO:0007669"/>
    <property type="project" value="UniProtKB-SubCell"/>
</dbReference>
<reference evidence="14" key="1">
    <citation type="submission" date="2014-05" db="EMBL/GenBank/DDBJ databases">
        <authorList>
            <person name="Urmite Genomes"/>
        </authorList>
    </citation>
    <scope>NUCLEOTIDE SEQUENCE</scope>
    <source>
        <strain evidence="14">DSM 44074</strain>
    </source>
</reference>
<feature type="domain" description="Peptidase S8/S53" evidence="13">
    <location>
        <begin position="104"/>
        <end position="407"/>
    </location>
</feature>
<dbReference type="GO" id="GO:0004252">
    <property type="term" value="F:serine-type endopeptidase activity"/>
    <property type="evidence" value="ECO:0007669"/>
    <property type="project" value="UniProtKB-UniRule"/>
</dbReference>
<keyword evidence="4 10" id="KW-0645">Protease</keyword>
<accession>A0AAV2WGW1</accession>
<dbReference type="Pfam" id="PF00082">
    <property type="entry name" value="Peptidase_S8"/>
    <property type="match status" value="1"/>
</dbReference>
<evidence type="ECO:0000256" key="8">
    <source>
        <dbReference type="ARBA" id="ARBA00022989"/>
    </source>
</evidence>
<keyword evidence="6 10" id="KW-0378">Hydrolase</keyword>
<dbReference type="Gene3D" id="3.40.50.200">
    <property type="entry name" value="Peptidase S8/S53 domain"/>
    <property type="match status" value="1"/>
</dbReference>
<gene>
    <name evidence="14" type="ORF">BN1047_01327</name>
</gene>
<evidence type="ECO:0000259" key="13">
    <source>
        <dbReference type="Pfam" id="PF00082"/>
    </source>
</evidence>
<dbReference type="InterPro" id="IPR022398">
    <property type="entry name" value="Peptidase_S8_His-AS"/>
</dbReference>
<feature type="active site" description="Charge relay system" evidence="10">
    <location>
        <position position="113"/>
    </location>
</feature>
<dbReference type="PRINTS" id="PR00723">
    <property type="entry name" value="SUBTILISIN"/>
</dbReference>
<evidence type="ECO:0000256" key="3">
    <source>
        <dbReference type="ARBA" id="ARBA00022475"/>
    </source>
</evidence>